<keyword evidence="6" id="KW-0963">Cytoplasm</keyword>
<dbReference type="GO" id="GO:0005829">
    <property type="term" value="C:cytosol"/>
    <property type="evidence" value="ECO:0007669"/>
    <property type="project" value="UniProtKB-SubCell"/>
</dbReference>
<dbReference type="EMBL" id="FMSP01000007">
    <property type="protein sequence ID" value="SCV71553.1"/>
    <property type="molecule type" value="Genomic_DNA"/>
</dbReference>
<organism evidence="20 21">
    <name type="scientific">Microbotryum intermedium</name>
    <dbReference type="NCBI Taxonomy" id="269621"/>
    <lineage>
        <taxon>Eukaryota</taxon>
        <taxon>Fungi</taxon>
        <taxon>Dikarya</taxon>
        <taxon>Basidiomycota</taxon>
        <taxon>Pucciniomycotina</taxon>
        <taxon>Microbotryomycetes</taxon>
        <taxon>Microbotryales</taxon>
        <taxon>Microbotryaceae</taxon>
        <taxon>Microbotryum</taxon>
    </lineage>
</organism>
<evidence type="ECO:0000256" key="3">
    <source>
        <dbReference type="ARBA" id="ARBA00004186"/>
    </source>
</evidence>
<evidence type="ECO:0000256" key="16">
    <source>
        <dbReference type="ARBA" id="ARBA00067273"/>
    </source>
</evidence>
<evidence type="ECO:0000256" key="18">
    <source>
        <dbReference type="ARBA" id="ARBA00083956"/>
    </source>
</evidence>
<feature type="domain" description="Thioesterase" evidence="19">
    <location>
        <begin position="55"/>
        <end position="129"/>
    </location>
</feature>
<comment type="subunit">
    <text evidence="15">Homotetramer. Interacts with PCTP.</text>
</comment>
<gene>
    <name evidence="20" type="ORF">BQ2448_3141</name>
</gene>
<evidence type="ECO:0000256" key="5">
    <source>
        <dbReference type="ARBA" id="ARBA00008324"/>
    </source>
</evidence>
<dbReference type="Gene3D" id="3.10.129.10">
    <property type="entry name" value="Hotdog Thioesterase"/>
    <property type="match status" value="1"/>
</dbReference>
<evidence type="ECO:0000256" key="12">
    <source>
        <dbReference type="ARBA" id="ARBA00023242"/>
    </source>
</evidence>
<dbReference type="NCBIfam" id="TIGR00369">
    <property type="entry name" value="unchar_dom_1"/>
    <property type="match status" value="1"/>
</dbReference>
<evidence type="ECO:0000256" key="4">
    <source>
        <dbReference type="ARBA" id="ARBA00004514"/>
    </source>
</evidence>
<dbReference type="STRING" id="269621.A0A238FHU4"/>
<keyword evidence="9" id="KW-0443">Lipid metabolism</keyword>
<evidence type="ECO:0000256" key="9">
    <source>
        <dbReference type="ARBA" id="ARBA00023098"/>
    </source>
</evidence>
<dbReference type="OrthoDB" id="46529at2759"/>
<dbReference type="GO" id="GO:0047617">
    <property type="term" value="F:fatty acyl-CoA hydrolase activity"/>
    <property type="evidence" value="ECO:0007669"/>
    <property type="project" value="InterPro"/>
</dbReference>
<dbReference type="FunFam" id="3.10.129.10:FF:000021">
    <property type="entry name" value="Acyl-coenzyme A thioesterase 13"/>
    <property type="match status" value="1"/>
</dbReference>
<comment type="similarity">
    <text evidence="5">Belongs to the thioesterase PaaI family.</text>
</comment>
<keyword evidence="11" id="KW-0206">Cytoskeleton</keyword>
<evidence type="ECO:0000256" key="10">
    <source>
        <dbReference type="ARBA" id="ARBA00023128"/>
    </source>
</evidence>
<evidence type="ECO:0000256" key="7">
    <source>
        <dbReference type="ARBA" id="ARBA00022801"/>
    </source>
</evidence>
<evidence type="ECO:0000313" key="20">
    <source>
        <dbReference type="EMBL" id="SCV71553.1"/>
    </source>
</evidence>
<dbReference type="GO" id="GO:0005739">
    <property type="term" value="C:mitochondrion"/>
    <property type="evidence" value="ECO:0007669"/>
    <property type="project" value="UniProtKB-SubCell"/>
</dbReference>
<comment type="subcellular location">
    <subcellularLocation>
        <location evidence="3">Cytoplasm</location>
        <location evidence="3">Cytoskeleton</location>
        <location evidence="3">Spindle</location>
    </subcellularLocation>
    <subcellularLocation>
        <location evidence="4">Cytoplasm</location>
        <location evidence="4">Cytosol</location>
    </subcellularLocation>
    <subcellularLocation>
        <location evidence="2">Mitochondrion</location>
    </subcellularLocation>
    <subcellularLocation>
        <location evidence="1">Nucleus</location>
    </subcellularLocation>
</comment>
<dbReference type="InterPro" id="IPR003736">
    <property type="entry name" value="PAAI_dom"/>
</dbReference>
<evidence type="ECO:0000256" key="15">
    <source>
        <dbReference type="ARBA" id="ARBA00064709"/>
    </source>
</evidence>
<dbReference type="Proteomes" id="UP000198372">
    <property type="component" value="Unassembled WGS sequence"/>
</dbReference>
<sequence>MAASKAFVERVWQSFLKNAGHDANSFGHLKVTDVPKPGIVEAEMVVKAHQINRVGSLHGGLTSSLVDSMGSLALSSKGLWMTGVSTDINVTFVRAAPLGETVQLQAQVIGQGKTLAYTRIEMFSTKTGKMLAYGSHTKYIASALKSEQNVKFSEDGETQLD</sequence>
<protein>
    <recommendedName>
        <fullName evidence="16">Acyl-coenzyme A thioesterase 13</fullName>
    </recommendedName>
    <alternativeName>
        <fullName evidence="17">Hotdog-fold thioesterase superfamily member 2</fullName>
    </alternativeName>
    <alternativeName>
        <fullName evidence="18">Thioesterase superfamily member 2</fullName>
    </alternativeName>
</protein>
<dbReference type="GO" id="GO:0006629">
    <property type="term" value="P:lipid metabolic process"/>
    <property type="evidence" value="ECO:0007669"/>
    <property type="project" value="UniProtKB-KW"/>
</dbReference>
<reference evidence="21" key="1">
    <citation type="submission" date="2016-09" db="EMBL/GenBank/DDBJ databases">
        <authorList>
            <person name="Jeantristanb JTB J.-T."/>
            <person name="Ricardo R."/>
        </authorList>
    </citation>
    <scope>NUCLEOTIDE SEQUENCE [LARGE SCALE GENOMIC DNA]</scope>
</reference>
<dbReference type="InterPro" id="IPR039298">
    <property type="entry name" value="ACOT13"/>
</dbReference>
<evidence type="ECO:0000256" key="13">
    <source>
        <dbReference type="ARBA" id="ARBA00052976"/>
    </source>
</evidence>
<evidence type="ECO:0000256" key="17">
    <source>
        <dbReference type="ARBA" id="ARBA00081533"/>
    </source>
</evidence>
<keyword evidence="12" id="KW-0539">Nucleus</keyword>
<keyword evidence="21" id="KW-1185">Reference proteome</keyword>
<name>A0A238FHU4_9BASI</name>
<dbReference type="GO" id="GO:0005819">
    <property type="term" value="C:spindle"/>
    <property type="evidence" value="ECO:0007669"/>
    <property type="project" value="UniProtKB-SubCell"/>
</dbReference>
<dbReference type="GO" id="GO:0005634">
    <property type="term" value="C:nucleus"/>
    <property type="evidence" value="ECO:0007669"/>
    <property type="project" value="UniProtKB-SubCell"/>
</dbReference>
<keyword evidence="8" id="KW-0007">Acetylation</keyword>
<comment type="catalytic activity">
    <reaction evidence="13">
        <text>a fatty acyl-CoA + H2O = a fatty acid + CoA + H(+)</text>
        <dbReference type="Rhea" id="RHEA:16781"/>
        <dbReference type="ChEBI" id="CHEBI:15377"/>
        <dbReference type="ChEBI" id="CHEBI:15378"/>
        <dbReference type="ChEBI" id="CHEBI:28868"/>
        <dbReference type="ChEBI" id="CHEBI:57287"/>
        <dbReference type="ChEBI" id="CHEBI:77636"/>
    </reaction>
    <physiologicalReaction direction="left-to-right" evidence="13">
        <dbReference type="Rhea" id="RHEA:16782"/>
    </physiologicalReaction>
</comment>
<evidence type="ECO:0000313" key="21">
    <source>
        <dbReference type="Proteomes" id="UP000198372"/>
    </source>
</evidence>
<dbReference type="InterPro" id="IPR029069">
    <property type="entry name" value="HotDog_dom_sf"/>
</dbReference>
<dbReference type="AlphaFoldDB" id="A0A238FHU4"/>
<evidence type="ECO:0000256" key="2">
    <source>
        <dbReference type="ARBA" id="ARBA00004173"/>
    </source>
</evidence>
<keyword evidence="7" id="KW-0378">Hydrolase</keyword>
<proteinExistence type="inferred from homology"/>
<evidence type="ECO:0000256" key="11">
    <source>
        <dbReference type="ARBA" id="ARBA00023212"/>
    </source>
</evidence>
<evidence type="ECO:0000256" key="6">
    <source>
        <dbReference type="ARBA" id="ARBA00022490"/>
    </source>
</evidence>
<dbReference type="PANTHER" id="PTHR21660:SF1">
    <property type="entry name" value="ACYL-COENZYME A THIOESTERASE 13"/>
    <property type="match status" value="1"/>
</dbReference>
<keyword evidence="10" id="KW-0496">Mitochondrion</keyword>
<dbReference type="SUPFAM" id="SSF54637">
    <property type="entry name" value="Thioesterase/thiol ester dehydrase-isomerase"/>
    <property type="match status" value="1"/>
</dbReference>
<evidence type="ECO:0000256" key="14">
    <source>
        <dbReference type="ARBA" id="ARBA00058205"/>
    </source>
</evidence>
<dbReference type="CDD" id="cd03443">
    <property type="entry name" value="PaaI_thioesterase"/>
    <property type="match status" value="1"/>
</dbReference>
<evidence type="ECO:0000256" key="8">
    <source>
        <dbReference type="ARBA" id="ARBA00022990"/>
    </source>
</evidence>
<evidence type="ECO:0000256" key="1">
    <source>
        <dbReference type="ARBA" id="ARBA00004123"/>
    </source>
</evidence>
<evidence type="ECO:0000259" key="19">
    <source>
        <dbReference type="Pfam" id="PF03061"/>
    </source>
</evidence>
<dbReference type="Pfam" id="PF03061">
    <property type="entry name" value="4HBT"/>
    <property type="match status" value="1"/>
</dbReference>
<dbReference type="PANTHER" id="PTHR21660">
    <property type="entry name" value="THIOESTERASE SUPERFAMILY MEMBER-RELATED"/>
    <property type="match status" value="1"/>
</dbReference>
<accession>A0A238FHU4</accession>
<comment type="function">
    <text evidence="14">Catalyzes the hydrolysis of acyl-CoAs into free fatty acids and coenzyme A (CoASH), regulating their respective intracellular levels. Has acyl-CoA thioesterase activity towards medium (C12) and long-chain (C18) fatty acyl-CoA substrates. Can also hydrolyze 3-hydroxyphenylacetyl-CoA and 3,4-dihydroxyphenylacetyl-CoA (in vitro). May play a role in controlling adaptive thermogenesis.</text>
</comment>
<dbReference type="InterPro" id="IPR006683">
    <property type="entry name" value="Thioestr_dom"/>
</dbReference>